<dbReference type="EMBL" id="LN999010">
    <property type="protein sequence ID" value="CUX77732.1"/>
    <property type="molecule type" value="Genomic_DNA"/>
</dbReference>
<dbReference type="KEGG" id="tch:CHITON_0953"/>
<dbReference type="AlphaFoldDB" id="A0A160VSA5"/>
<gene>
    <name evidence="1" type="ORF">CHITON_0953</name>
</gene>
<sequence length="50" mass="5858">MAHRILFGIFITPFRLGENVGLVLQLQKPPTIGGLKKEVKLYLRNFWRFT</sequence>
<accession>A0A160VSA5</accession>
<protein>
    <submittedName>
        <fullName evidence="1">Uncharacterized protein</fullName>
    </submittedName>
</protein>
<dbReference type="STRING" id="54262.CHITON_0953"/>
<evidence type="ECO:0000313" key="2">
    <source>
        <dbReference type="Proteomes" id="UP000093069"/>
    </source>
</evidence>
<dbReference type="Proteomes" id="UP000093069">
    <property type="component" value="Chromosome I"/>
</dbReference>
<evidence type="ECO:0000313" key="1">
    <source>
        <dbReference type="EMBL" id="CUX77732.1"/>
    </source>
</evidence>
<reference evidence="2" key="1">
    <citation type="submission" date="2016-01" db="EMBL/GenBank/DDBJ databases">
        <authorList>
            <person name="Vorgias C.E."/>
        </authorList>
    </citation>
    <scope>NUCLEOTIDE SEQUENCE [LARGE SCALE GENOMIC DNA]</scope>
</reference>
<name>A0A160VSA5_9EURY</name>
<proteinExistence type="predicted"/>
<organism evidence="1 2">
    <name type="scientific">Thermococcus chitonophagus</name>
    <dbReference type="NCBI Taxonomy" id="54262"/>
    <lineage>
        <taxon>Archaea</taxon>
        <taxon>Methanobacteriati</taxon>
        <taxon>Methanobacteriota</taxon>
        <taxon>Thermococci</taxon>
        <taxon>Thermococcales</taxon>
        <taxon>Thermococcaceae</taxon>
        <taxon>Thermococcus</taxon>
    </lineage>
</organism>